<feature type="region of interest" description="Disordered" evidence="1">
    <location>
        <begin position="296"/>
        <end position="385"/>
    </location>
</feature>
<dbReference type="Proteomes" id="UP000008311">
    <property type="component" value="Unassembled WGS sequence"/>
</dbReference>
<keyword evidence="3" id="KW-1185">Reference proteome</keyword>
<evidence type="ECO:0000313" key="3">
    <source>
        <dbReference type="Proteomes" id="UP000008311"/>
    </source>
</evidence>
<dbReference type="FunFam" id="1.10.8.60:FF:000030">
    <property type="entry name" value="replication factor C subunit 3"/>
    <property type="match status" value="1"/>
</dbReference>
<dbReference type="GO" id="GO:0005634">
    <property type="term" value="C:nucleus"/>
    <property type="evidence" value="ECO:0000318"/>
    <property type="project" value="GO_Central"/>
</dbReference>
<evidence type="ECO:0000313" key="2">
    <source>
        <dbReference type="EMBL" id="EEF40832.1"/>
    </source>
</evidence>
<dbReference type="SUPFAM" id="SSF52540">
    <property type="entry name" value="P-loop containing nucleoside triphosphate hydrolases"/>
    <property type="match status" value="1"/>
</dbReference>
<feature type="compositionally biased region" description="Polar residues" evidence="1">
    <location>
        <begin position="1"/>
        <end position="24"/>
    </location>
</feature>
<dbReference type="Gene3D" id="1.20.272.10">
    <property type="match status" value="1"/>
</dbReference>
<accession>B9S6E2</accession>
<feature type="compositionally biased region" description="Polar residues" evidence="1">
    <location>
        <begin position="313"/>
        <end position="324"/>
    </location>
</feature>
<feature type="region of interest" description="Disordered" evidence="1">
    <location>
        <begin position="1"/>
        <end position="246"/>
    </location>
</feature>
<dbReference type="InterPro" id="IPR008921">
    <property type="entry name" value="DNA_pol3_clamp-load_cplx_C"/>
</dbReference>
<protein>
    <submittedName>
        <fullName evidence="2">Replication factor C / DNA polymerase III gamma-tau subunit, putative</fullName>
    </submittedName>
</protein>
<proteinExistence type="predicted"/>
<dbReference type="SUPFAM" id="SSF48019">
    <property type="entry name" value="post-AAA+ oligomerization domain-like"/>
    <property type="match status" value="1"/>
</dbReference>
<reference evidence="3" key="1">
    <citation type="journal article" date="2010" name="Nat. Biotechnol.">
        <title>Draft genome sequence of the oilseed species Ricinus communis.</title>
        <authorList>
            <person name="Chan A.P."/>
            <person name="Crabtree J."/>
            <person name="Zhao Q."/>
            <person name="Lorenzi H."/>
            <person name="Orvis J."/>
            <person name="Puiu D."/>
            <person name="Melake-Berhan A."/>
            <person name="Jones K.M."/>
            <person name="Redman J."/>
            <person name="Chen G."/>
            <person name="Cahoon E.B."/>
            <person name="Gedil M."/>
            <person name="Stanke M."/>
            <person name="Haas B.J."/>
            <person name="Wortman J.R."/>
            <person name="Fraser-Liggett C.M."/>
            <person name="Ravel J."/>
            <person name="Rabinowicz P.D."/>
        </authorList>
    </citation>
    <scope>NUCLEOTIDE SEQUENCE [LARGE SCALE GENOMIC DNA]</scope>
    <source>
        <strain evidence="3">cv. Hale</strain>
    </source>
</reference>
<dbReference type="GO" id="GO:0005663">
    <property type="term" value="C:DNA replication factor C complex"/>
    <property type="evidence" value="ECO:0000318"/>
    <property type="project" value="GO_Central"/>
</dbReference>
<sequence>MGTSMKSTSFRYNRASQPFASNPLKQRRSGYEPSDTETDWQESPNRDRSHTNGAFGPQSPKMDLVLPRNISPVRHGWRLSPRLDDSSPKKDSTTSPSRRRHSSKSPYKMRKEDGRTISAMSVRRNVSPFSKSEHRRQVSSFKSAREEQDLSDNDEIIDSSRRKNQRTPGREERGSISQFGEVSRASERSSHSRRSATAPRMRGRVKEQENNLGPGEQKEERAPSSFLRTTTSKQRERESSHPRTPTVGEINEMVANIKMSRSPMLNAPNFESTESISPGDIFFSRDHTALTIQKKNLPKNGNDKTNPIPRPTRFTQMDSAGHQVSTNNNNTENKSSRTLMSSGSRTTTITSSALSGHSGKFSSESSKISDTSKTTSVSSKRFTENRKKSQADGWFSCMRRGPCRTRKSPEKHHLDEVSFIEKAFVVESLRQFWADKHQPSSLSGFICHKQEAQLLKQLVFHNNIPHILLKGPSGSGKRSLAMALLCEIFGGACRNEERAMQVAVPIASSAHHLELNVNLEPNAKHALMSLVREISNNYALAPEVSNATFKPDYKVLVLYQVDKAAEDIQHLIKWIMDCYTDACKLILCCEDDADILEPVTNRCRVIKVDSPVTHEIMEVLIQIARKEEFELPMNFAARIAAKSKQHLRKAIMTLEACKEHNYPFADDQPIPSSWEEVLIELAAEILSDPSPKRLFMVRGKFQKLLLDFVHPKLILLKLVEQFLKGVDASSKRELYYWHAYYEKRIPTGSSALLKLEEFVAKFMSLHRKRFSSRQMDSFT</sequence>
<dbReference type="Gene3D" id="3.40.50.300">
    <property type="entry name" value="P-loop containing nucleotide triphosphate hydrolases"/>
    <property type="match status" value="1"/>
</dbReference>
<dbReference type="eggNOG" id="KOG2035">
    <property type="taxonomic scope" value="Eukaryota"/>
</dbReference>
<dbReference type="InterPro" id="IPR027417">
    <property type="entry name" value="P-loop_NTPase"/>
</dbReference>
<dbReference type="Gene3D" id="1.10.8.60">
    <property type="match status" value="1"/>
</dbReference>
<feature type="compositionally biased region" description="Basic and acidic residues" evidence="1">
    <location>
        <begin position="81"/>
        <end position="92"/>
    </location>
</feature>
<name>B9S6E2_RICCO</name>
<gene>
    <name evidence="2" type="ORF">RCOM_0535580</name>
</gene>
<dbReference type="PANTHER" id="PTHR11669:SF25">
    <property type="entry name" value="OS02G0704966 PROTEIN"/>
    <property type="match status" value="1"/>
</dbReference>
<dbReference type="InterPro" id="IPR050238">
    <property type="entry name" value="DNA_Rep/Repair_Clamp_Loader"/>
</dbReference>
<dbReference type="GO" id="GO:0006261">
    <property type="term" value="P:DNA-templated DNA replication"/>
    <property type="evidence" value="ECO:0000318"/>
    <property type="project" value="GO_Central"/>
</dbReference>
<dbReference type="STRING" id="3988.B9S6E2"/>
<dbReference type="PANTHER" id="PTHR11669">
    <property type="entry name" value="REPLICATION FACTOR C / DNA POLYMERASE III GAMMA-TAU SUBUNIT"/>
    <property type="match status" value="1"/>
</dbReference>
<dbReference type="GO" id="GO:0006281">
    <property type="term" value="P:DNA repair"/>
    <property type="evidence" value="ECO:0000318"/>
    <property type="project" value="GO_Central"/>
</dbReference>
<dbReference type="GO" id="GO:0003677">
    <property type="term" value="F:DNA binding"/>
    <property type="evidence" value="ECO:0007669"/>
    <property type="project" value="InterPro"/>
</dbReference>
<dbReference type="AlphaFoldDB" id="B9S6E2"/>
<evidence type="ECO:0000256" key="1">
    <source>
        <dbReference type="SAM" id="MobiDB-lite"/>
    </source>
</evidence>
<organism evidence="2 3">
    <name type="scientific">Ricinus communis</name>
    <name type="common">Castor bean</name>
    <dbReference type="NCBI Taxonomy" id="3988"/>
    <lineage>
        <taxon>Eukaryota</taxon>
        <taxon>Viridiplantae</taxon>
        <taxon>Streptophyta</taxon>
        <taxon>Embryophyta</taxon>
        <taxon>Tracheophyta</taxon>
        <taxon>Spermatophyta</taxon>
        <taxon>Magnoliopsida</taxon>
        <taxon>eudicotyledons</taxon>
        <taxon>Gunneridae</taxon>
        <taxon>Pentapetalae</taxon>
        <taxon>rosids</taxon>
        <taxon>fabids</taxon>
        <taxon>Malpighiales</taxon>
        <taxon>Euphorbiaceae</taxon>
        <taxon>Acalyphoideae</taxon>
        <taxon>Acalypheae</taxon>
        <taxon>Ricinus</taxon>
    </lineage>
</organism>
<feature type="compositionally biased region" description="Low complexity" evidence="1">
    <location>
        <begin position="325"/>
        <end position="380"/>
    </location>
</feature>
<dbReference type="InParanoid" id="B9S6E2"/>
<dbReference type="Pfam" id="PF22534">
    <property type="entry name" value="RFC_C"/>
    <property type="match status" value="1"/>
</dbReference>
<dbReference type="EMBL" id="EQ973879">
    <property type="protein sequence ID" value="EEF40832.1"/>
    <property type="molecule type" value="Genomic_DNA"/>
</dbReference>
<dbReference type="Pfam" id="PF21960">
    <property type="entry name" value="RCF1-5-like_lid"/>
    <property type="match status" value="1"/>
</dbReference>